<name>A0AAD4QA31_9AGAM</name>
<proteinExistence type="predicted"/>
<reference evidence="1" key="1">
    <citation type="submission" date="2022-01" db="EMBL/GenBank/DDBJ databases">
        <title>Comparative genomics reveals a dynamic genome evolution in the ectomycorrhizal milk-cap (Lactarius) mushrooms.</title>
        <authorList>
            <consortium name="DOE Joint Genome Institute"/>
            <person name="Lebreton A."/>
            <person name="Tang N."/>
            <person name="Kuo A."/>
            <person name="LaButti K."/>
            <person name="Drula E."/>
            <person name="Barry K."/>
            <person name="Clum A."/>
            <person name="Lipzen A."/>
            <person name="Mousain D."/>
            <person name="Ng V."/>
            <person name="Wang R."/>
            <person name="Wang X."/>
            <person name="Dai Y."/>
            <person name="Henrissat B."/>
            <person name="Grigoriev I.V."/>
            <person name="Guerin-Laguette A."/>
            <person name="Yu F."/>
            <person name="Martin F.M."/>
        </authorList>
    </citation>
    <scope>NUCLEOTIDE SEQUENCE</scope>
    <source>
        <strain evidence="1">QP</strain>
    </source>
</reference>
<evidence type="ECO:0000313" key="1">
    <source>
        <dbReference type="EMBL" id="KAH8984517.1"/>
    </source>
</evidence>
<gene>
    <name evidence="1" type="ORF">EDB92DRAFT_1483038</name>
</gene>
<accession>A0AAD4QA31</accession>
<comment type="caution">
    <text evidence="1">The sequence shown here is derived from an EMBL/GenBank/DDBJ whole genome shotgun (WGS) entry which is preliminary data.</text>
</comment>
<sequence length="246" mass="28343">MFPLPMLATIPIDLESMDSRHAIRYHLAFMKNTILRALNNIHTHARELRRGDARLEAFLQYVVGFCDVLILQIHADERLFGSPVVVDVALEKLLNEGCIQDMRKVVQGAEQLKKLAQKYAKHPGDYDGHEIVTHLSFSEEFAARSWAQLHSLDCGRLEEVCSEVEMRRGLRQITDSFVRQSDVAFLVPFIHSHHDKETSQYWPTVSPEGRLTLPCLAKTYAKSWELAPFDVSAGMRRERRENRIKF</sequence>
<organism evidence="1 2">
    <name type="scientific">Lactarius akahatsu</name>
    <dbReference type="NCBI Taxonomy" id="416441"/>
    <lineage>
        <taxon>Eukaryota</taxon>
        <taxon>Fungi</taxon>
        <taxon>Dikarya</taxon>
        <taxon>Basidiomycota</taxon>
        <taxon>Agaricomycotina</taxon>
        <taxon>Agaricomycetes</taxon>
        <taxon>Russulales</taxon>
        <taxon>Russulaceae</taxon>
        <taxon>Lactarius</taxon>
    </lineage>
</organism>
<dbReference type="EMBL" id="JAKELL010000075">
    <property type="protein sequence ID" value="KAH8984517.1"/>
    <property type="molecule type" value="Genomic_DNA"/>
</dbReference>
<keyword evidence="2" id="KW-1185">Reference proteome</keyword>
<dbReference type="AlphaFoldDB" id="A0AAD4QA31"/>
<evidence type="ECO:0000313" key="2">
    <source>
        <dbReference type="Proteomes" id="UP001201163"/>
    </source>
</evidence>
<dbReference type="Proteomes" id="UP001201163">
    <property type="component" value="Unassembled WGS sequence"/>
</dbReference>
<protein>
    <submittedName>
        <fullName evidence="1">Uncharacterized protein</fullName>
    </submittedName>
</protein>